<dbReference type="PDBsum" id="5ZIQ"/>
<comment type="similarity">
    <text evidence="4">Belongs to the globin family.</text>
</comment>
<evidence type="ECO:0000256" key="1">
    <source>
        <dbReference type="ARBA" id="ARBA00022617"/>
    </source>
</evidence>
<sequence>MGSKPSKSSSKSKEKNNTKSTADTNNQLPQQAAPAIDPRFPLTARDKFSLVKSWKTFSRNLESAGKEMLLKLFIEHPDMKDLFPKFKAKTPDQLRNDESFEEAALAHITPYDQAVQDSDNVDILLTNLKRVGRQHKTVPGFQESYFERMEKCLVFALQTTLADAYTENMERIYKIWISWTTEKIREGFRE</sequence>
<name>A0A1D1V896_RAMVA</name>
<feature type="region of interest" description="Disordered" evidence="5">
    <location>
        <begin position="1"/>
        <end position="37"/>
    </location>
</feature>
<dbReference type="InterPro" id="IPR000971">
    <property type="entry name" value="Globin"/>
</dbReference>
<evidence type="ECO:0007829" key="9">
    <source>
        <dbReference type="PDB" id="5ZIQ"/>
    </source>
</evidence>
<dbReference type="GO" id="GO:0046872">
    <property type="term" value="F:metal ion binding"/>
    <property type="evidence" value="ECO:0007669"/>
    <property type="project" value="UniProtKB-KW"/>
</dbReference>
<reference evidence="9 10" key="2">
    <citation type="journal article" date="2019" name="FEBS J.">
        <title>Crystal structure of Kumaglobin: a hexacoordinated heme protein from an anhydrobiotic tardigrade, Ramazzottius varieornatus.</title>
        <authorList>
            <person name="Kim J."/>
            <person name="Fukuda Y."/>
            <person name="Inoue T."/>
        </authorList>
    </citation>
    <scope>X-RAY CRYSTALLOGRAPHY (1.50 ANGSTROMS) OF 37-190 IN COMPLEX WITH HEME B</scope>
</reference>
<dbReference type="PDBsum" id="5ZM9"/>
<organism evidence="7 8">
    <name type="scientific">Ramazzottius varieornatus</name>
    <name type="common">Water bear</name>
    <name type="synonym">Tardigrade</name>
    <dbReference type="NCBI Taxonomy" id="947166"/>
    <lineage>
        <taxon>Eukaryota</taxon>
        <taxon>Metazoa</taxon>
        <taxon>Ecdysozoa</taxon>
        <taxon>Tardigrada</taxon>
        <taxon>Eutardigrada</taxon>
        <taxon>Parachela</taxon>
        <taxon>Hypsibioidea</taxon>
        <taxon>Ramazzottiidae</taxon>
        <taxon>Ramazzottius</taxon>
    </lineage>
</organism>
<dbReference type="PANTHER" id="PTHR46458">
    <property type="entry name" value="BLR2807 PROTEIN"/>
    <property type="match status" value="1"/>
</dbReference>
<dbReference type="GO" id="GO:0019825">
    <property type="term" value="F:oxygen binding"/>
    <property type="evidence" value="ECO:0007669"/>
    <property type="project" value="InterPro"/>
</dbReference>
<evidence type="ECO:0000256" key="5">
    <source>
        <dbReference type="SAM" id="MobiDB-lite"/>
    </source>
</evidence>
<dbReference type="GO" id="GO:0020037">
    <property type="term" value="F:heme binding"/>
    <property type="evidence" value="ECO:0007669"/>
    <property type="project" value="InterPro"/>
</dbReference>
<dbReference type="Gene3D" id="1.10.490.10">
    <property type="entry name" value="Globins"/>
    <property type="match status" value="1"/>
</dbReference>
<accession>A0A1D1V896</accession>
<keyword evidence="4" id="KW-0813">Transport</keyword>
<keyword evidence="3 9" id="KW-0408">Iron</keyword>
<proteinExistence type="evidence at protein level"/>
<evidence type="ECO:0000256" key="2">
    <source>
        <dbReference type="ARBA" id="ARBA00022723"/>
    </source>
</evidence>
<keyword evidence="1 4" id="KW-0349">Heme</keyword>
<dbReference type="AlphaFoldDB" id="A0A1D1V896"/>
<protein>
    <recommendedName>
        <fullName evidence="6">Globin domain-containing protein</fullName>
    </recommendedName>
</protein>
<comment type="caution">
    <text evidence="7">The sequence shown here is derived from an EMBL/GenBank/DDBJ whole genome shotgun (WGS) entry which is preliminary data.</text>
</comment>
<reference evidence="7 8" key="1">
    <citation type="journal article" date="2016" name="Nat. Commun.">
        <title>Extremotolerant tardigrade genome and improved radiotolerance of human cultured cells by tardigrade-unique protein.</title>
        <authorList>
            <person name="Hashimoto T."/>
            <person name="Horikawa D.D."/>
            <person name="Saito Y."/>
            <person name="Kuwahara H."/>
            <person name="Kozuka-Hata H."/>
            <person name="Shin-I T."/>
            <person name="Minakuchi Y."/>
            <person name="Ohishi K."/>
            <person name="Motoyama A."/>
            <person name="Aizu T."/>
            <person name="Enomoto A."/>
            <person name="Kondo K."/>
            <person name="Tanaka S."/>
            <person name="Hara Y."/>
            <person name="Koshikawa S."/>
            <person name="Sagara H."/>
            <person name="Miura T."/>
            <person name="Yokobori S."/>
            <person name="Miyagawa K."/>
            <person name="Suzuki Y."/>
            <person name="Kubo T."/>
            <person name="Oyama M."/>
            <person name="Kohara Y."/>
            <person name="Fujiyama A."/>
            <person name="Arakawa K."/>
            <person name="Katayama T."/>
            <person name="Toyoda A."/>
            <person name="Kunieda T."/>
        </authorList>
    </citation>
    <scope>NUCLEOTIDE SEQUENCE [LARGE SCALE GENOMIC DNA]</scope>
    <source>
        <strain evidence="7 8">YOKOZUNA-1</strain>
    </source>
</reference>
<evidence type="ECO:0000256" key="4">
    <source>
        <dbReference type="RuleBase" id="RU000356"/>
    </source>
</evidence>
<keyword evidence="4" id="KW-0561">Oxygen transport</keyword>
<dbReference type="GO" id="GO:0005344">
    <property type="term" value="F:oxygen carrier activity"/>
    <property type="evidence" value="ECO:0007669"/>
    <property type="project" value="UniProtKB-KW"/>
</dbReference>
<dbReference type="InterPro" id="IPR050532">
    <property type="entry name" value="Globin-like_OT"/>
</dbReference>
<dbReference type="Pfam" id="PF00042">
    <property type="entry name" value="Globin"/>
    <property type="match status" value="1"/>
</dbReference>
<dbReference type="EMBL" id="BDGG01000004">
    <property type="protein sequence ID" value="GAU97896.1"/>
    <property type="molecule type" value="Genomic_DNA"/>
</dbReference>
<dbReference type="PDB" id="5ZIQ">
    <property type="method" value="X-ray"/>
    <property type="resolution" value="1.50 A"/>
    <property type="chains" value="A/B/C/D=37-190"/>
</dbReference>
<dbReference type="InterPro" id="IPR012292">
    <property type="entry name" value="Globin/Proto"/>
</dbReference>
<keyword evidence="2 9" id="KW-0479">Metal-binding</keyword>
<dbReference type="PROSITE" id="PS01033">
    <property type="entry name" value="GLOBIN"/>
    <property type="match status" value="1"/>
</dbReference>
<keyword evidence="8" id="KW-1185">Reference proteome</keyword>
<feature type="domain" description="Globin" evidence="6">
    <location>
        <begin position="41"/>
        <end position="170"/>
    </location>
</feature>
<evidence type="ECO:0000256" key="3">
    <source>
        <dbReference type="ARBA" id="ARBA00023004"/>
    </source>
</evidence>
<evidence type="ECO:0000313" key="7">
    <source>
        <dbReference type="EMBL" id="GAU97896.1"/>
    </source>
</evidence>
<dbReference type="InterPro" id="IPR009050">
    <property type="entry name" value="Globin-like_sf"/>
</dbReference>
<gene>
    <name evidence="7" type="primary">RvY_09119-1</name>
    <name evidence="7" type="synonym">RvY_09119.1</name>
    <name evidence="7" type="ORF">RvY_09119</name>
</gene>
<keyword evidence="9 10" id="KW-0002">3D-structure</keyword>
<evidence type="ECO:0007829" key="10">
    <source>
        <dbReference type="PDB" id="5ZM9"/>
    </source>
</evidence>
<dbReference type="STRING" id="947166.A0A1D1V896"/>
<dbReference type="SMR" id="A0A1D1V896"/>
<feature type="binding site" evidence="9 10">
    <location>
        <position position="135"/>
    </location>
    <ligand>
        <name>heme b</name>
        <dbReference type="ChEBI" id="CHEBI:60344"/>
        <note>axial binding residue</note>
    </ligand>
    <ligandPart>
        <name>Fe</name>
        <dbReference type="ChEBI" id="CHEBI:18248"/>
    </ligandPart>
</feature>
<evidence type="ECO:0000313" key="8">
    <source>
        <dbReference type="Proteomes" id="UP000186922"/>
    </source>
</evidence>
<dbReference type="Proteomes" id="UP000186922">
    <property type="component" value="Unassembled WGS sequence"/>
</dbReference>
<feature type="binding site" evidence="9 10">
    <location>
        <position position="107"/>
    </location>
    <ligand>
        <name>heme b</name>
        <dbReference type="ChEBI" id="CHEBI:60344"/>
        <note>axial binding residue</note>
    </ligand>
    <ligandPart>
        <name>Fe</name>
        <dbReference type="ChEBI" id="CHEBI:18248"/>
    </ligandPart>
</feature>
<dbReference type="PANTHER" id="PTHR46458:SF5">
    <property type="entry name" value="GLOBIN FAMILY PROFILE DOMAIN-CONTAINING PROTEIN"/>
    <property type="match status" value="1"/>
</dbReference>
<dbReference type="SUPFAM" id="SSF46458">
    <property type="entry name" value="Globin-like"/>
    <property type="match status" value="1"/>
</dbReference>
<evidence type="ECO:0000259" key="6">
    <source>
        <dbReference type="PROSITE" id="PS01033"/>
    </source>
</evidence>
<dbReference type="PDB" id="5ZM9">
    <property type="method" value="X-ray"/>
    <property type="resolution" value="2.70 A"/>
    <property type="chains" value="D=37-190"/>
</dbReference>
<dbReference type="OrthoDB" id="6344802at2759"/>